<accession>B4JA95</accession>
<dbReference type="SMART" id="SM00494">
    <property type="entry name" value="ChtBD2"/>
    <property type="match status" value="4"/>
</dbReference>
<dbReference type="GO" id="GO:0008061">
    <property type="term" value="F:chitin binding"/>
    <property type="evidence" value="ECO:0007669"/>
    <property type="project" value="InterPro"/>
</dbReference>
<feature type="domain" description="Chitin-binding type-2" evidence="1">
    <location>
        <begin position="117"/>
        <end position="173"/>
    </location>
</feature>
<dbReference type="SUPFAM" id="SSF57625">
    <property type="entry name" value="Invertebrate chitin-binding proteins"/>
    <property type="match status" value="3"/>
</dbReference>
<dbReference type="Pfam" id="PF01607">
    <property type="entry name" value="CBM_14"/>
    <property type="match status" value="3"/>
</dbReference>
<reference evidence="2 3" key="1">
    <citation type="journal article" date="2007" name="Nature">
        <title>Evolution of genes and genomes on the Drosophila phylogeny.</title>
        <authorList>
            <consortium name="Drosophila 12 Genomes Consortium"/>
            <person name="Clark A.G."/>
            <person name="Eisen M.B."/>
            <person name="Smith D.R."/>
            <person name="Bergman C.M."/>
            <person name="Oliver B."/>
            <person name="Markow T.A."/>
            <person name="Kaufman T.C."/>
            <person name="Kellis M."/>
            <person name="Gelbart W."/>
            <person name="Iyer V.N."/>
            <person name="Pollard D.A."/>
            <person name="Sackton T.B."/>
            <person name="Larracuente A.M."/>
            <person name="Singh N.D."/>
            <person name="Abad J.P."/>
            <person name="Abt D.N."/>
            <person name="Adryan B."/>
            <person name="Aguade M."/>
            <person name="Akashi H."/>
            <person name="Anderson W.W."/>
            <person name="Aquadro C.F."/>
            <person name="Ardell D.H."/>
            <person name="Arguello R."/>
            <person name="Artieri C.G."/>
            <person name="Barbash D.A."/>
            <person name="Barker D."/>
            <person name="Barsanti P."/>
            <person name="Batterham P."/>
            <person name="Batzoglou S."/>
            <person name="Begun D."/>
            <person name="Bhutkar A."/>
            <person name="Blanco E."/>
            <person name="Bosak S.A."/>
            <person name="Bradley R.K."/>
            <person name="Brand A.D."/>
            <person name="Brent M.R."/>
            <person name="Brooks A.N."/>
            <person name="Brown R.H."/>
            <person name="Butlin R.K."/>
            <person name="Caggese C."/>
            <person name="Calvi B.R."/>
            <person name="Bernardo de Carvalho A."/>
            <person name="Caspi A."/>
            <person name="Castrezana S."/>
            <person name="Celniker S.E."/>
            <person name="Chang J.L."/>
            <person name="Chapple C."/>
            <person name="Chatterji S."/>
            <person name="Chinwalla A."/>
            <person name="Civetta A."/>
            <person name="Clifton S.W."/>
            <person name="Comeron J.M."/>
            <person name="Costello J.C."/>
            <person name="Coyne J.A."/>
            <person name="Daub J."/>
            <person name="David R.G."/>
            <person name="Delcher A.L."/>
            <person name="Delehaunty K."/>
            <person name="Do C.B."/>
            <person name="Ebling H."/>
            <person name="Edwards K."/>
            <person name="Eickbush T."/>
            <person name="Evans J.D."/>
            <person name="Filipski A."/>
            <person name="Findeiss S."/>
            <person name="Freyhult E."/>
            <person name="Fulton L."/>
            <person name="Fulton R."/>
            <person name="Garcia A.C."/>
            <person name="Gardiner A."/>
            <person name="Garfield D.A."/>
            <person name="Garvin B.E."/>
            <person name="Gibson G."/>
            <person name="Gilbert D."/>
            <person name="Gnerre S."/>
            <person name="Godfrey J."/>
            <person name="Good R."/>
            <person name="Gotea V."/>
            <person name="Gravely B."/>
            <person name="Greenberg A.J."/>
            <person name="Griffiths-Jones S."/>
            <person name="Gross S."/>
            <person name="Guigo R."/>
            <person name="Gustafson E.A."/>
            <person name="Haerty W."/>
            <person name="Hahn M.W."/>
            <person name="Halligan D.L."/>
            <person name="Halpern A.L."/>
            <person name="Halter G.M."/>
            <person name="Han M.V."/>
            <person name="Heger A."/>
            <person name="Hillier L."/>
            <person name="Hinrichs A.S."/>
            <person name="Holmes I."/>
            <person name="Hoskins R.A."/>
            <person name="Hubisz M.J."/>
            <person name="Hultmark D."/>
            <person name="Huntley M.A."/>
            <person name="Jaffe D.B."/>
            <person name="Jagadeeshan S."/>
            <person name="Jeck W.R."/>
            <person name="Johnson J."/>
            <person name="Jones C.D."/>
            <person name="Jordan W.C."/>
            <person name="Karpen G.H."/>
            <person name="Kataoka E."/>
            <person name="Keightley P.D."/>
            <person name="Kheradpour P."/>
            <person name="Kirkness E.F."/>
            <person name="Koerich L.B."/>
            <person name="Kristiansen K."/>
            <person name="Kudrna D."/>
            <person name="Kulathinal R.J."/>
            <person name="Kumar S."/>
            <person name="Kwok R."/>
            <person name="Lander E."/>
            <person name="Langley C.H."/>
            <person name="Lapoint R."/>
            <person name="Lazzaro B.P."/>
            <person name="Lee S.J."/>
            <person name="Levesque L."/>
            <person name="Li R."/>
            <person name="Lin C.F."/>
            <person name="Lin M.F."/>
            <person name="Lindblad-Toh K."/>
            <person name="Llopart A."/>
            <person name="Long M."/>
            <person name="Low L."/>
            <person name="Lozovsky E."/>
            <person name="Lu J."/>
            <person name="Luo M."/>
            <person name="Machado C.A."/>
            <person name="Makalowski W."/>
            <person name="Marzo M."/>
            <person name="Matsuda M."/>
            <person name="Matzkin L."/>
            <person name="McAllister B."/>
            <person name="McBride C.S."/>
            <person name="McKernan B."/>
            <person name="McKernan K."/>
            <person name="Mendez-Lago M."/>
            <person name="Minx P."/>
            <person name="Mollenhauer M.U."/>
            <person name="Montooth K."/>
            <person name="Mount S.M."/>
            <person name="Mu X."/>
            <person name="Myers E."/>
            <person name="Negre B."/>
            <person name="Newfeld S."/>
            <person name="Nielsen R."/>
            <person name="Noor M.A."/>
            <person name="O'Grady P."/>
            <person name="Pachter L."/>
            <person name="Papaceit M."/>
            <person name="Parisi M.J."/>
            <person name="Parisi M."/>
            <person name="Parts L."/>
            <person name="Pedersen J.S."/>
            <person name="Pesole G."/>
            <person name="Phillippy A.M."/>
            <person name="Ponting C.P."/>
            <person name="Pop M."/>
            <person name="Porcelli D."/>
            <person name="Powell J.R."/>
            <person name="Prohaska S."/>
            <person name="Pruitt K."/>
            <person name="Puig M."/>
            <person name="Quesneville H."/>
            <person name="Ram K.R."/>
            <person name="Rand D."/>
            <person name="Rasmussen M.D."/>
            <person name="Reed L.K."/>
            <person name="Reenan R."/>
            <person name="Reily A."/>
            <person name="Remington K.A."/>
            <person name="Rieger T.T."/>
            <person name="Ritchie M.G."/>
            <person name="Robin C."/>
            <person name="Rogers Y.H."/>
            <person name="Rohde C."/>
            <person name="Rozas J."/>
            <person name="Rubenfield M.J."/>
            <person name="Ruiz A."/>
            <person name="Russo S."/>
            <person name="Salzberg S.L."/>
            <person name="Sanchez-Gracia A."/>
            <person name="Saranga D.J."/>
            <person name="Sato H."/>
            <person name="Schaeffer S.W."/>
            <person name="Schatz M.C."/>
            <person name="Schlenke T."/>
            <person name="Schwartz R."/>
            <person name="Segarra C."/>
            <person name="Singh R.S."/>
            <person name="Sirot L."/>
            <person name="Sirota M."/>
            <person name="Sisneros N.B."/>
            <person name="Smith C.D."/>
            <person name="Smith T.F."/>
            <person name="Spieth J."/>
            <person name="Stage D.E."/>
            <person name="Stark A."/>
            <person name="Stephan W."/>
            <person name="Strausberg R.L."/>
            <person name="Strempel S."/>
            <person name="Sturgill D."/>
            <person name="Sutton G."/>
            <person name="Sutton G.G."/>
            <person name="Tao W."/>
            <person name="Teichmann S."/>
            <person name="Tobari Y.N."/>
            <person name="Tomimura Y."/>
            <person name="Tsolas J.M."/>
            <person name="Valente V.L."/>
            <person name="Venter E."/>
            <person name="Venter J.C."/>
            <person name="Vicario S."/>
            <person name="Vieira F.G."/>
            <person name="Vilella A.J."/>
            <person name="Villasante A."/>
            <person name="Walenz B."/>
            <person name="Wang J."/>
            <person name="Wasserman M."/>
            <person name="Watts T."/>
            <person name="Wilson D."/>
            <person name="Wilson R.K."/>
            <person name="Wing R.A."/>
            <person name="Wolfner M.F."/>
            <person name="Wong A."/>
            <person name="Wong G.K."/>
            <person name="Wu C.I."/>
            <person name="Wu G."/>
            <person name="Yamamoto D."/>
            <person name="Yang H.P."/>
            <person name="Yang S.P."/>
            <person name="Yorke J.A."/>
            <person name="Yoshida K."/>
            <person name="Zdobnov E."/>
            <person name="Zhang P."/>
            <person name="Zhang Y."/>
            <person name="Zimin A.V."/>
            <person name="Baldwin J."/>
            <person name="Abdouelleil A."/>
            <person name="Abdulkadir J."/>
            <person name="Abebe A."/>
            <person name="Abera B."/>
            <person name="Abreu J."/>
            <person name="Acer S.C."/>
            <person name="Aftuck L."/>
            <person name="Alexander A."/>
            <person name="An P."/>
            <person name="Anderson E."/>
            <person name="Anderson S."/>
            <person name="Arachi H."/>
            <person name="Azer M."/>
            <person name="Bachantsang P."/>
            <person name="Barry A."/>
            <person name="Bayul T."/>
            <person name="Berlin A."/>
            <person name="Bessette D."/>
            <person name="Bloom T."/>
            <person name="Blye J."/>
            <person name="Boguslavskiy L."/>
            <person name="Bonnet C."/>
            <person name="Boukhgalter B."/>
            <person name="Bourzgui I."/>
            <person name="Brown A."/>
            <person name="Cahill P."/>
            <person name="Channer S."/>
            <person name="Cheshatsang Y."/>
            <person name="Chuda L."/>
            <person name="Citroen M."/>
            <person name="Collymore A."/>
            <person name="Cooke P."/>
            <person name="Costello M."/>
            <person name="D'Aco K."/>
            <person name="Daza R."/>
            <person name="De Haan G."/>
            <person name="DeGray S."/>
            <person name="DeMaso C."/>
            <person name="Dhargay N."/>
            <person name="Dooley K."/>
            <person name="Dooley E."/>
            <person name="Doricent M."/>
            <person name="Dorje P."/>
            <person name="Dorjee K."/>
            <person name="Dupes A."/>
            <person name="Elong R."/>
            <person name="Falk J."/>
            <person name="Farina A."/>
            <person name="Faro S."/>
            <person name="Ferguson D."/>
            <person name="Fisher S."/>
            <person name="Foley C.D."/>
            <person name="Franke A."/>
            <person name="Friedrich D."/>
            <person name="Gadbois L."/>
            <person name="Gearin G."/>
            <person name="Gearin C.R."/>
            <person name="Giannoukos G."/>
            <person name="Goode T."/>
            <person name="Graham J."/>
            <person name="Grandbois E."/>
            <person name="Grewal S."/>
            <person name="Gyaltsen K."/>
            <person name="Hafez N."/>
            <person name="Hagos B."/>
            <person name="Hall J."/>
            <person name="Henson C."/>
            <person name="Hollinger A."/>
            <person name="Honan T."/>
            <person name="Huard M.D."/>
            <person name="Hughes L."/>
            <person name="Hurhula B."/>
            <person name="Husby M.E."/>
            <person name="Kamat A."/>
            <person name="Kanga B."/>
            <person name="Kashin S."/>
            <person name="Khazanovich D."/>
            <person name="Kisner P."/>
            <person name="Lance K."/>
            <person name="Lara M."/>
            <person name="Lee W."/>
            <person name="Lennon N."/>
            <person name="Letendre F."/>
            <person name="LeVine R."/>
            <person name="Lipovsky A."/>
            <person name="Liu X."/>
            <person name="Liu J."/>
            <person name="Liu S."/>
            <person name="Lokyitsang T."/>
            <person name="Lokyitsang Y."/>
            <person name="Lubonja R."/>
            <person name="Lui A."/>
            <person name="MacDonald P."/>
            <person name="Magnisalis V."/>
            <person name="Maru K."/>
            <person name="Matthews C."/>
            <person name="McCusker W."/>
            <person name="McDonough S."/>
            <person name="Mehta T."/>
            <person name="Meldrim J."/>
            <person name="Meneus L."/>
            <person name="Mihai O."/>
            <person name="Mihalev A."/>
            <person name="Mihova T."/>
            <person name="Mittelman R."/>
            <person name="Mlenga V."/>
            <person name="Montmayeur A."/>
            <person name="Mulrain L."/>
            <person name="Navidi A."/>
            <person name="Naylor J."/>
            <person name="Negash T."/>
            <person name="Nguyen T."/>
            <person name="Nguyen N."/>
            <person name="Nicol R."/>
            <person name="Norbu C."/>
            <person name="Norbu N."/>
            <person name="Novod N."/>
            <person name="O'Neill B."/>
            <person name="Osman S."/>
            <person name="Markiewicz E."/>
            <person name="Oyono O.L."/>
            <person name="Patti C."/>
            <person name="Phunkhang P."/>
            <person name="Pierre F."/>
            <person name="Priest M."/>
            <person name="Raghuraman S."/>
            <person name="Rege F."/>
            <person name="Reyes R."/>
            <person name="Rise C."/>
            <person name="Rogov P."/>
            <person name="Ross K."/>
            <person name="Ryan E."/>
            <person name="Settipalli S."/>
            <person name="Shea T."/>
            <person name="Sherpa N."/>
            <person name="Shi L."/>
            <person name="Shih D."/>
            <person name="Sparrow T."/>
            <person name="Spaulding J."/>
            <person name="Stalker J."/>
            <person name="Stange-Thomann N."/>
            <person name="Stavropoulos S."/>
            <person name="Stone C."/>
            <person name="Strader C."/>
            <person name="Tesfaye S."/>
            <person name="Thomson T."/>
            <person name="Thoulutsang Y."/>
            <person name="Thoulutsang D."/>
            <person name="Topham K."/>
            <person name="Topping I."/>
            <person name="Tsamla T."/>
            <person name="Vassiliev H."/>
            <person name="Vo A."/>
            <person name="Wangchuk T."/>
            <person name="Wangdi T."/>
            <person name="Weiand M."/>
            <person name="Wilkinson J."/>
            <person name="Wilson A."/>
            <person name="Yadav S."/>
            <person name="Young G."/>
            <person name="Yu Q."/>
            <person name="Zembek L."/>
            <person name="Zhong D."/>
            <person name="Zimmer A."/>
            <person name="Zwirko Z."/>
            <person name="Jaffe D.B."/>
            <person name="Alvarez P."/>
            <person name="Brockman W."/>
            <person name="Butler J."/>
            <person name="Chin C."/>
            <person name="Gnerre S."/>
            <person name="Grabherr M."/>
            <person name="Kleber M."/>
            <person name="Mauceli E."/>
            <person name="MacCallum I."/>
        </authorList>
    </citation>
    <scope>NUCLEOTIDE SEQUENCE [LARGE SCALE GENOMIC DNA]</scope>
    <source>
        <strain evidence="3">Tucson 15287-2541.00</strain>
    </source>
</reference>
<dbReference type="EMBL" id="CH916368">
    <property type="protein sequence ID" value="EDW03769.1"/>
    <property type="molecule type" value="Genomic_DNA"/>
</dbReference>
<evidence type="ECO:0000313" key="3">
    <source>
        <dbReference type="Proteomes" id="UP000001070"/>
    </source>
</evidence>
<dbReference type="STRING" id="7222.B4JA95"/>
<dbReference type="eggNOG" id="ENOG502T97A">
    <property type="taxonomic scope" value="Eukaryota"/>
</dbReference>
<dbReference type="InParanoid" id="B4JA95"/>
<dbReference type="InterPro" id="IPR002557">
    <property type="entry name" value="Chitin-bd_dom"/>
</dbReference>
<name>B4JA95_DROGR</name>
<dbReference type="PhylomeDB" id="B4JA95"/>
<proteinExistence type="predicted"/>
<evidence type="ECO:0000259" key="1">
    <source>
        <dbReference type="PROSITE" id="PS50940"/>
    </source>
</evidence>
<evidence type="ECO:0000313" key="2">
    <source>
        <dbReference type="EMBL" id="EDW03769.1"/>
    </source>
</evidence>
<dbReference type="Proteomes" id="UP000001070">
    <property type="component" value="Unassembled WGS sequence"/>
</dbReference>
<organism evidence="3">
    <name type="scientific">Drosophila grimshawi</name>
    <name type="common">Hawaiian fruit fly</name>
    <name type="synonym">Idiomyia grimshawi</name>
    <dbReference type="NCBI Taxonomy" id="7222"/>
    <lineage>
        <taxon>Eukaryota</taxon>
        <taxon>Metazoa</taxon>
        <taxon>Ecdysozoa</taxon>
        <taxon>Arthropoda</taxon>
        <taxon>Hexapoda</taxon>
        <taxon>Insecta</taxon>
        <taxon>Pterygota</taxon>
        <taxon>Neoptera</taxon>
        <taxon>Endopterygota</taxon>
        <taxon>Diptera</taxon>
        <taxon>Brachycera</taxon>
        <taxon>Muscomorpha</taxon>
        <taxon>Ephydroidea</taxon>
        <taxon>Drosophilidae</taxon>
        <taxon>Drosophila</taxon>
        <taxon>Hawaiian Drosophila</taxon>
    </lineage>
</organism>
<dbReference type="KEGG" id="dgr:6562205"/>
<keyword evidence="3" id="KW-1185">Reference proteome</keyword>
<dbReference type="InterPro" id="IPR036508">
    <property type="entry name" value="Chitin-bd_dom_sf"/>
</dbReference>
<gene>
    <name evidence="2" type="primary">Dgri\GH11417</name>
    <name evidence="2" type="ORF">Dgri_GH11417</name>
</gene>
<sequence length="302" mass="33541">MFADNTVIRDPESCSRSITCLDGKSTYSTCTGSKPFFDKSKLSCVSSLAEDEADGCYVSCVNATNTWIGDPKSCFGYYYCIDEQTPAYGTCPDDMHFNSAIQECVWTHTSDCHSTKFDYCSIIKDGVKFDNVLGCDRYHVCTKGVLVDSSCSSGYFQKRTGACEPKTSVYCDAHPFPKNVCGTEKSPKKNALVPDGATCHGHFFCAEQDDGTPDPNPRWGRCNDDLFFDKSSQKCVEPNKVVCTEDRCQGRTIPFVLSSTKGCRHYLRCGNGRTIDEKSCGNYFFDEANEMCVDRILTYAIC</sequence>
<dbReference type="GO" id="GO:0005576">
    <property type="term" value="C:extracellular region"/>
    <property type="evidence" value="ECO:0007669"/>
    <property type="project" value="InterPro"/>
</dbReference>
<dbReference type="AlphaFoldDB" id="B4JA95"/>
<dbReference type="Gene3D" id="2.170.140.10">
    <property type="entry name" value="Chitin binding domain"/>
    <property type="match status" value="1"/>
</dbReference>
<dbReference type="PROSITE" id="PS50940">
    <property type="entry name" value="CHIT_BIND_II"/>
    <property type="match status" value="3"/>
</dbReference>
<dbReference type="OrthoDB" id="6020543at2759"/>
<protein>
    <submittedName>
        <fullName evidence="2">GH11417</fullName>
    </submittedName>
</protein>
<dbReference type="OMA" id="DRCQGRT"/>
<dbReference type="HOGENOM" id="CLU_045312_1_0_1"/>
<feature type="domain" description="Chitin-binding type-2" evidence="1">
    <location>
        <begin position="178"/>
        <end position="245"/>
    </location>
</feature>
<feature type="domain" description="Chitin-binding type-2" evidence="1">
    <location>
        <begin position="57"/>
        <end position="114"/>
    </location>
</feature>